<dbReference type="RefSeq" id="WP_161895705.1">
    <property type="nucleotide sequence ID" value="NZ_BJOV01000005.1"/>
</dbReference>
<feature type="chain" id="PRO_5029517635" description="Secreted protein" evidence="1">
    <location>
        <begin position="26"/>
        <end position="124"/>
    </location>
</feature>
<sequence>MRHNVPITGIVAAAISVGTAGVASAAGSPEIRISFDGPDNIRTDWNVNGHVNCNLIGKIGSGDIAAAIPTDTGHEIITGAKSSYFRIECPDGTKSPTYRIYGPRNPLNDLRTQFANSTQGMFGS</sequence>
<evidence type="ECO:0008006" key="4">
    <source>
        <dbReference type="Google" id="ProtNLM"/>
    </source>
</evidence>
<dbReference type="EMBL" id="BJOV01000005">
    <property type="protein sequence ID" value="GEE01916.1"/>
    <property type="molecule type" value="Genomic_DNA"/>
</dbReference>
<feature type="signal peptide" evidence="1">
    <location>
        <begin position="1"/>
        <end position="25"/>
    </location>
</feature>
<reference evidence="3" key="1">
    <citation type="submission" date="2019-06" db="EMBL/GenBank/DDBJ databases">
        <title>Gordonia isolated from sludge of a wastewater treatment plant.</title>
        <authorList>
            <person name="Tamura T."/>
            <person name="Aoyama K."/>
            <person name="Kang Y."/>
            <person name="Saito S."/>
            <person name="Akiyama N."/>
            <person name="Yazawa K."/>
            <person name="Gonoi T."/>
            <person name="Mikami Y."/>
        </authorList>
    </citation>
    <scope>NUCLEOTIDE SEQUENCE [LARGE SCALE GENOMIC DNA]</scope>
    <source>
        <strain evidence="3">NBRC 107696</strain>
    </source>
</reference>
<dbReference type="Proteomes" id="UP000444960">
    <property type="component" value="Unassembled WGS sequence"/>
</dbReference>
<gene>
    <name evidence="2" type="ORF">nbrc107696_23620</name>
</gene>
<evidence type="ECO:0000313" key="3">
    <source>
        <dbReference type="Proteomes" id="UP000444960"/>
    </source>
</evidence>
<evidence type="ECO:0000313" key="2">
    <source>
        <dbReference type="EMBL" id="GEE01916.1"/>
    </source>
</evidence>
<name>A0A7I9V937_9ACTN</name>
<organism evidence="2 3">
    <name type="scientific">Gordonia spumicola</name>
    <dbReference type="NCBI Taxonomy" id="589161"/>
    <lineage>
        <taxon>Bacteria</taxon>
        <taxon>Bacillati</taxon>
        <taxon>Actinomycetota</taxon>
        <taxon>Actinomycetes</taxon>
        <taxon>Mycobacteriales</taxon>
        <taxon>Gordoniaceae</taxon>
        <taxon>Gordonia</taxon>
    </lineage>
</organism>
<comment type="caution">
    <text evidence="2">The sequence shown here is derived from an EMBL/GenBank/DDBJ whole genome shotgun (WGS) entry which is preliminary data.</text>
</comment>
<protein>
    <recommendedName>
        <fullName evidence="4">Secreted protein</fullName>
    </recommendedName>
</protein>
<evidence type="ECO:0000256" key="1">
    <source>
        <dbReference type="SAM" id="SignalP"/>
    </source>
</evidence>
<proteinExistence type="predicted"/>
<keyword evidence="1" id="KW-0732">Signal</keyword>
<dbReference type="OrthoDB" id="4381687at2"/>
<keyword evidence="3" id="KW-1185">Reference proteome</keyword>
<dbReference type="AlphaFoldDB" id="A0A7I9V937"/>
<accession>A0A7I9V937</accession>